<dbReference type="Proteomes" id="UP000029867">
    <property type="component" value="Unassembled WGS sequence"/>
</dbReference>
<protein>
    <recommendedName>
        <fullName evidence="3">Arylsulfatase</fullName>
    </recommendedName>
</protein>
<proteinExistence type="predicted"/>
<dbReference type="AlphaFoldDB" id="A0A099NUA0"/>
<evidence type="ECO:0000313" key="1">
    <source>
        <dbReference type="EMBL" id="KGK35467.1"/>
    </source>
</evidence>
<dbReference type="SUPFAM" id="SSF53649">
    <property type="entry name" value="Alkaline phosphatase-like"/>
    <property type="match status" value="1"/>
</dbReference>
<gene>
    <name evidence="1" type="ORF">JL09_g5383</name>
</gene>
<dbReference type="eggNOG" id="KOG3867">
    <property type="taxonomic scope" value="Eukaryota"/>
</dbReference>
<organism evidence="1 2">
    <name type="scientific">Pichia kudriavzevii</name>
    <name type="common">Yeast</name>
    <name type="synonym">Issatchenkia orientalis</name>
    <dbReference type="NCBI Taxonomy" id="4909"/>
    <lineage>
        <taxon>Eukaryota</taxon>
        <taxon>Fungi</taxon>
        <taxon>Dikarya</taxon>
        <taxon>Ascomycota</taxon>
        <taxon>Saccharomycotina</taxon>
        <taxon>Pichiomycetes</taxon>
        <taxon>Pichiales</taxon>
        <taxon>Pichiaceae</taxon>
        <taxon>Pichia</taxon>
    </lineage>
</organism>
<accession>A0A099NUA0</accession>
<dbReference type="VEuPathDB" id="FungiDB:C5L36_0A06650"/>
<name>A0A099NUA0_PICKU</name>
<dbReference type="InterPro" id="IPR017850">
    <property type="entry name" value="Alkaline_phosphatase_core_sf"/>
</dbReference>
<dbReference type="EMBL" id="JQFK01000619">
    <property type="protein sequence ID" value="KGK35467.1"/>
    <property type="molecule type" value="Genomic_DNA"/>
</dbReference>
<dbReference type="GO" id="GO:0019637">
    <property type="term" value="P:organophosphate metabolic process"/>
    <property type="evidence" value="ECO:0007669"/>
    <property type="project" value="UniProtKB-ARBA"/>
</dbReference>
<comment type="caution">
    <text evidence="1">The sequence shown here is derived from an EMBL/GenBank/DDBJ whole genome shotgun (WGS) entry which is preliminary data.</text>
</comment>
<evidence type="ECO:0000313" key="2">
    <source>
        <dbReference type="Proteomes" id="UP000029867"/>
    </source>
</evidence>
<evidence type="ECO:0008006" key="3">
    <source>
        <dbReference type="Google" id="ProtNLM"/>
    </source>
</evidence>
<dbReference type="HOGENOM" id="CLU_2432854_0_0_1"/>
<reference evidence="2" key="1">
    <citation type="journal article" date="2014" name="Microb. Cell Fact.">
        <title>Exploiting Issatchenkia orientalis SD108 for succinic acid production.</title>
        <authorList>
            <person name="Xiao H."/>
            <person name="Shao Z."/>
            <person name="Jiang Y."/>
            <person name="Dole S."/>
            <person name="Zhao H."/>
        </authorList>
    </citation>
    <scope>NUCLEOTIDE SEQUENCE [LARGE SCALE GENOMIC DNA]</scope>
    <source>
        <strain evidence="2">SD108</strain>
    </source>
</reference>
<dbReference type="Gene3D" id="3.30.1120.10">
    <property type="match status" value="1"/>
</dbReference>
<feature type="non-terminal residue" evidence="1">
    <location>
        <position position="1"/>
    </location>
</feature>
<sequence length="91" mass="10713">IIGWELFAQQAIRKGKYKALYIPKPLGSDKWQLFNIRTDPGETTDLADENPEVLAEMINYWSEYVAETGLVEVTDVFYDRVKMEYETKRLY</sequence>